<accession>A0A9X3I8I6</accession>
<dbReference type="CDD" id="cd17919">
    <property type="entry name" value="DEXHc_Snf"/>
    <property type="match status" value="1"/>
</dbReference>
<dbReference type="GO" id="GO:0006281">
    <property type="term" value="P:DNA repair"/>
    <property type="evidence" value="ECO:0007669"/>
    <property type="project" value="TreeGrafter"/>
</dbReference>
<comment type="caution">
    <text evidence="4">The sequence shown here is derived from an EMBL/GenBank/DDBJ whole genome shotgun (WGS) entry which is preliminary data.</text>
</comment>
<feature type="domain" description="Helicase ATP-binding" evidence="2">
    <location>
        <begin position="101"/>
        <end position="290"/>
    </location>
</feature>
<dbReference type="Gene3D" id="3.40.50.300">
    <property type="entry name" value="P-loop containing nucleotide triphosphate hydrolases"/>
    <property type="match status" value="1"/>
</dbReference>
<proteinExistence type="predicted"/>
<keyword evidence="4" id="KW-0067">ATP-binding</keyword>
<dbReference type="CDD" id="cd18793">
    <property type="entry name" value="SF2_C_SNF"/>
    <property type="match status" value="1"/>
</dbReference>
<dbReference type="InterPro" id="IPR049730">
    <property type="entry name" value="SNF2/RAD54-like_C"/>
</dbReference>
<dbReference type="Pfam" id="PF00176">
    <property type="entry name" value="SNF2-rel_dom"/>
    <property type="match status" value="1"/>
</dbReference>
<dbReference type="SMART" id="SM00487">
    <property type="entry name" value="DEXDc"/>
    <property type="match status" value="1"/>
</dbReference>
<evidence type="ECO:0000259" key="3">
    <source>
        <dbReference type="PROSITE" id="PS51194"/>
    </source>
</evidence>
<dbReference type="InterPro" id="IPR000330">
    <property type="entry name" value="SNF2_N"/>
</dbReference>
<evidence type="ECO:0000313" key="5">
    <source>
        <dbReference type="Proteomes" id="UP001142592"/>
    </source>
</evidence>
<dbReference type="EMBL" id="JAPJUH010000002">
    <property type="protein sequence ID" value="MCX3264791.1"/>
    <property type="molecule type" value="Genomic_DNA"/>
</dbReference>
<dbReference type="Pfam" id="PF00271">
    <property type="entry name" value="Helicase_C"/>
    <property type="match status" value="1"/>
</dbReference>
<dbReference type="AlphaFoldDB" id="A0A9X3I8I6"/>
<reference evidence="4" key="1">
    <citation type="submission" date="2022-11" db="EMBL/GenBank/DDBJ databases">
        <authorList>
            <person name="Graham C."/>
            <person name="Newman J.D."/>
        </authorList>
    </citation>
    <scope>NUCLEOTIDE SEQUENCE</scope>
    <source>
        <strain evidence="4">DSM 19486</strain>
    </source>
</reference>
<dbReference type="PANTHER" id="PTHR45766:SF6">
    <property type="entry name" value="SWI_SNF-RELATED MATRIX-ASSOCIATED ACTIN-DEPENDENT REGULATOR OF CHROMATIN SUBFAMILY A-LIKE PROTEIN 1"/>
    <property type="match status" value="1"/>
</dbReference>
<dbReference type="PROSITE" id="PS51192">
    <property type="entry name" value="HELICASE_ATP_BIND_1"/>
    <property type="match status" value="1"/>
</dbReference>
<feature type="domain" description="Helicase C-terminal" evidence="3">
    <location>
        <begin position="404"/>
        <end position="561"/>
    </location>
</feature>
<dbReference type="InterPro" id="IPR027417">
    <property type="entry name" value="P-loop_NTPase"/>
</dbReference>
<dbReference type="GO" id="GO:0031297">
    <property type="term" value="P:replication fork processing"/>
    <property type="evidence" value="ECO:0007669"/>
    <property type="project" value="TreeGrafter"/>
</dbReference>
<keyword evidence="1" id="KW-0378">Hydrolase</keyword>
<keyword evidence="4" id="KW-0347">Helicase</keyword>
<dbReference type="InterPro" id="IPR001650">
    <property type="entry name" value="Helicase_C-like"/>
</dbReference>
<evidence type="ECO:0000313" key="4">
    <source>
        <dbReference type="EMBL" id="MCX3264791.1"/>
    </source>
</evidence>
<dbReference type="RefSeq" id="WP_010603169.1">
    <property type="nucleotide sequence ID" value="NZ_JAPJUH010000002.1"/>
</dbReference>
<dbReference type="SUPFAM" id="SSF52540">
    <property type="entry name" value="P-loop containing nucleoside triphosphate hydrolases"/>
    <property type="match status" value="2"/>
</dbReference>
<keyword evidence="4" id="KW-0547">Nucleotide-binding</keyword>
<dbReference type="PANTHER" id="PTHR45766">
    <property type="entry name" value="DNA ANNEALING HELICASE AND ENDONUCLEASE ZRANB3 FAMILY MEMBER"/>
    <property type="match status" value="1"/>
</dbReference>
<protein>
    <submittedName>
        <fullName evidence="4">DEAD/DEAH box helicase</fullName>
    </submittedName>
</protein>
<dbReference type="GO" id="GO:0016787">
    <property type="term" value="F:hydrolase activity"/>
    <property type="evidence" value="ECO:0007669"/>
    <property type="project" value="UniProtKB-KW"/>
</dbReference>
<organism evidence="4 5">
    <name type="scientific">Pedobacter agri</name>
    <dbReference type="NCBI Taxonomy" id="454586"/>
    <lineage>
        <taxon>Bacteria</taxon>
        <taxon>Pseudomonadati</taxon>
        <taxon>Bacteroidota</taxon>
        <taxon>Sphingobacteriia</taxon>
        <taxon>Sphingobacteriales</taxon>
        <taxon>Sphingobacteriaceae</taxon>
        <taxon>Pedobacter</taxon>
    </lineage>
</organism>
<dbReference type="InterPro" id="IPR038718">
    <property type="entry name" value="SNF2-like_sf"/>
</dbReference>
<evidence type="ECO:0000259" key="2">
    <source>
        <dbReference type="PROSITE" id="PS51192"/>
    </source>
</evidence>
<evidence type="ECO:0000256" key="1">
    <source>
        <dbReference type="ARBA" id="ARBA00022801"/>
    </source>
</evidence>
<dbReference type="GO" id="GO:0005524">
    <property type="term" value="F:ATP binding"/>
    <property type="evidence" value="ECO:0007669"/>
    <property type="project" value="InterPro"/>
</dbReference>
<keyword evidence="5" id="KW-1185">Reference proteome</keyword>
<dbReference type="InterPro" id="IPR014001">
    <property type="entry name" value="Helicase_ATP-bd"/>
</dbReference>
<dbReference type="Proteomes" id="UP001142592">
    <property type="component" value="Unassembled WGS sequence"/>
</dbReference>
<sequence>MYIGEVKTMQDHYALQFKPIPKVLAAAKELPGRSWDWNNKYWKVPLSHKDAVADFAKRFGLDFDRQPEAKNTSQFVIAPLPALETPIPLKRPLFHFQEGGVAYMMQKRRCISGDDMGMGKTSQAIAALHGLHAQGEAVYPALVVCPSSVKINWQREFATVSGAKAIVLTDSIKNTFPEYYRAGMAQIFIVNYESLKKYFVDHIDDPGINEETGKKKKLTIKHFHFKEKYLNFFKTVVADEAHRLKSLATITTKIVKGISSGKENILLLTGTPVINKPQDLVALLGIMDHMKTLGGYQHFMKHYCGGPREASNLLELNYNLNKHCFYRRNKTDKDIIQDLPDKMRQKIICQLSKEARKEYNDARDNVAAYLAKYKNSTTHEIEKSMNAEVLMQIGVLKNISARGKLKDVFDFIHDTLDSGQKLVVFASLTEIIAAVQKEFPHSVRITGQDDTNQKQAAIDRFQQDPEMKLIVCNLKAAGVGVTLTAASNVAFIEQGWHSAIMDQAEDRCFRIGQKNNVMCTYFLGEDTIDEDIYDLIQEKREIANTVSGAVDEFETTTVNSLIKLFTEKRDAR</sequence>
<dbReference type="SMART" id="SM00490">
    <property type="entry name" value="HELICc"/>
    <property type="match status" value="1"/>
</dbReference>
<gene>
    <name evidence="4" type="ORF">OQZ29_08555</name>
</gene>
<dbReference type="GO" id="GO:0004386">
    <property type="term" value="F:helicase activity"/>
    <property type="evidence" value="ECO:0007669"/>
    <property type="project" value="UniProtKB-KW"/>
</dbReference>
<name>A0A9X3I8I6_9SPHI</name>
<dbReference type="Gene3D" id="3.40.50.10810">
    <property type="entry name" value="Tandem AAA-ATPase domain"/>
    <property type="match status" value="1"/>
</dbReference>
<dbReference type="PROSITE" id="PS51194">
    <property type="entry name" value="HELICASE_CTER"/>
    <property type="match status" value="1"/>
</dbReference>